<dbReference type="EMBL" id="BIFH01000019">
    <property type="protein sequence ID" value="GCD95928.1"/>
    <property type="molecule type" value="Genomic_DNA"/>
</dbReference>
<gene>
    <name evidence="4" type="ORF">EHYA_03612</name>
</gene>
<name>A0A401YMW4_9ACTN</name>
<evidence type="ECO:0000313" key="4">
    <source>
        <dbReference type="EMBL" id="GCD95928.1"/>
    </source>
</evidence>
<proteinExistence type="predicted"/>
<dbReference type="OrthoDB" id="3268648at2"/>
<dbReference type="GO" id="GO:0015562">
    <property type="term" value="F:efflux transmembrane transporter activity"/>
    <property type="evidence" value="ECO:0007669"/>
    <property type="project" value="TreeGrafter"/>
</dbReference>
<dbReference type="Gene3D" id="1.10.101.10">
    <property type="entry name" value="PGBD-like superfamily/PGBD"/>
    <property type="match status" value="1"/>
</dbReference>
<dbReference type="PANTHER" id="PTHR30469">
    <property type="entry name" value="MULTIDRUG RESISTANCE PROTEIN MDTA"/>
    <property type="match status" value="1"/>
</dbReference>
<dbReference type="RefSeq" id="WP_126638027.1">
    <property type="nucleotide sequence ID" value="NZ_BIFH01000019.1"/>
</dbReference>
<dbReference type="InterPro" id="IPR002477">
    <property type="entry name" value="Peptidoglycan-bd-like"/>
</dbReference>
<evidence type="ECO:0000313" key="5">
    <source>
        <dbReference type="Proteomes" id="UP000286931"/>
    </source>
</evidence>
<reference evidence="4 5" key="1">
    <citation type="submission" date="2018-12" db="EMBL/GenBank/DDBJ databases">
        <title>Draft genome sequence of Embleya hyalina NBRC 13850T.</title>
        <authorList>
            <person name="Komaki H."/>
            <person name="Hosoyama A."/>
            <person name="Kimura A."/>
            <person name="Ichikawa N."/>
            <person name="Tamura T."/>
        </authorList>
    </citation>
    <scope>NUCLEOTIDE SEQUENCE [LARGE SCALE GENOMIC DNA]</scope>
    <source>
        <strain evidence="4 5">NBRC 13850</strain>
    </source>
</reference>
<feature type="chain" id="PRO_5039586586" evidence="2">
    <location>
        <begin position="28"/>
        <end position="363"/>
    </location>
</feature>
<sequence>MTRRRRRTAGRVVAGMAAVLAAGAATAAATGIGLPTGDDAKPRRGTLPPATGTITKETLVDTTSKTGRLDYGGTTTLNGGKLTGTLTSVAAPGSTVARGKPLYRVDNTPVLLLYGALPAYRNLAAGVEGPDVEQFERNLAELGYTGFTVDTKYTDGTAAAVRKWQKANGLEETGGIELGRVHYAPGEIRVDVDKAALGDAVQPGQAVLTYTGTRRVVSVELEMAYASLAGTGTAVSVRLPDRTTVPGKVAATATIIDPGKESGGAPATPTTKLKATVVLDDEKAVAGLDQASIDVAFTSSRRENVLTAPVAALLALAEGGYGVQVVEGTTTRIVPVQTGMFAGGRVEVTGSGLAQGTTVGMPT</sequence>
<keyword evidence="2" id="KW-0732">Signal</keyword>
<dbReference type="AlphaFoldDB" id="A0A401YMW4"/>
<dbReference type="Proteomes" id="UP000286931">
    <property type="component" value="Unassembled WGS sequence"/>
</dbReference>
<dbReference type="SUPFAM" id="SSF47090">
    <property type="entry name" value="PGBD-like"/>
    <property type="match status" value="1"/>
</dbReference>
<feature type="region of interest" description="Disordered" evidence="1">
    <location>
        <begin position="31"/>
        <end position="50"/>
    </location>
</feature>
<evidence type="ECO:0000256" key="2">
    <source>
        <dbReference type="SAM" id="SignalP"/>
    </source>
</evidence>
<dbReference type="GO" id="GO:1990281">
    <property type="term" value="C:efflux pump complex"/>
    <property type="evidence" value="ECO:0007669"/>
    <property type="project" value="TreeGrafter"/>
</dbReference>
<feature type="signal peptide" evidence="2">
    <location>
        <begin position="1"/>
        <end position="27"/>
    </location>
</feature>
<dbReference type="InterPro" id="IPR036366">
    <property type="entry name" value="PGBDSf"/>
</dbReference>
<comment type="caution">
    <text evidence="4">The sequence shown here is derived from an EMBL/GenBank/DDBJ whole genome shotgun (WGS) entry which is preliminary data.</text>
</comment>
<dbReference type="InterPro" id="IPR036365">
    <property type="entry name" value="PGBD-like_sf"/>
</dbReference>
<dbReference type="PANTHER" id="PTHR30469:SF15">
    <property type="entry name" value="HLYD FAMILY OF SECRETION PROTEINS"/>
    <property type="match status" value="1"/>
</dbReference>
<protein>
    <submittedName>
        <fullName evidence="4">Peptidoglycan-binding protein</fullName>
    </submittedName>
</protein>
<feature type="domain" description="Peptidoglycan binding-like" evidence="3">
    <location>
        <begin position="129"/>
        <end position="174"/>
    </location>
</feature>
<evidence type="ECO:0000259" key="3">
    <source>
        <dbReference type="Pfam" id="PF01471"/>
    </source>
</evidence>
<evidence type="ECO:0000256" key="1">
    <source>
        <dbReference type="SAM" id="MobiDB-lite"/>
    </source>
</evidence>
<keyword evidence="5" id="KW-1185">Reference proteome</keyword>
<dbReference type="Pfam" id="PF01471">
    <property type="entry name" value="PG_binding_1"/>
    <property type="match status" value="1"/>
</dbReference>
<accession>A0A401YMW4</accession>
<organism evidence="4 5">
    <name type="scientific">Embleya hyalina</name>
    <dbReference type="NCBI Taxonomy" id="516124"/>
    <lineage>
        <taxon>Bacteria</taxon>
        <taxon>Bacillati</taxon>
        <taxon>Actinomycetota</taxon>
        <taxon>Actinomycetes</taxon>
        <taxon>Kitasatosporales</taxon>
        <taxon>Streptomycetaceae</taxon>
        <taxon>Embleya</taxon>
    </lineage>
</organism>
<dbReference type="Gene3D" id="2.40.420.20">
    <property type="match status" value="1"/>
</dbReference>